<evidence type="ECO:0000256" key="4">
    <source>
        <dbReference type="ARBA" id="ARBA00010617"/>
    </source>
</evidence>
<keyword evidence="9 14" id="KW-0560">Oxidoreductase</keyword>
<keyword evidence="6 15" id="KW-0812">Transmembrane</keyword>
<dbReference type="EMBL" id="LC761771">
    <property type="protein sequence ID" value="BED43016.1"/>
    <property type="molecule type" value="mRNA"/>
</dbReference>
<dbReference type="InterPro" id="IPR050364">
    <property type="entry name" value="Cytochrome_P450_fung"/>
</dbReference>
<feature type="binding site" description="axial binding residue" evidence="13">
    <location>
        <position position="444"/>
    </location>
    <ligand>
        <name>heme</name>
        <dbReference type="ChEBI" id="CHEBI:30413"/>
    </ligand>
    <ligandPart>
        <name>Fe</name>
        <dbReference type="ChEBI" id="CHEBI:18248"/>
    </ligandPart>
</feature>
<evidence type="ECO:0000256" key="12">
    <source>
        <dbReference type="ARBA" id="ARBA00023136"/>
    </source>
</evidence>
<keyword evidence="8 15" id="KW-1133">Transmembrane helix</keyword>
<evidence type="ECO:0000313" key="16">
    <source>
        <dbReference type="EMBL" id="BED43016.1"/>
    </source>
</evidence>
<keyword evidence="10 13" id="KW-0408">Iron</keyword>
<dbReference type="PANTHER" id="PTHR46300:SF7">
    <property type="entry name" value="P450, PUTATIVE (EUROFUNG)-RELATED"/>
    <property type="match status" value="1"/>
</dbReference>
<dbReference type="GO" id="GO:0004497">
    <property type="term" value="F:monooxygenase activity"/>
    <property type="evidence" value="ECO:0007669"/>
    <property type="project" value="UniProtKB-KW"/>
</dbReference>
<dbReference type="GO" id="GO:0020037">
    <property type="term" value="F:heme binding"/>
    <property type="evidence" value="ECO:0007669"/>
    <property type="project" value="InterPro"/>
</dbReference>
<sequence length="513" mass="57589">MPLTQSAMFLWFCAILILAYSIFLRRRKSSLPFPPGPPGLPVIGNALDIPTTNIAQRLHDLAARYGKLVYFSVLGRSIIVLDSYDTACELLDKRSRNYSDRPDSVMAKLTTFADSNLPLISYGPRWRQHRRIFHQTLQLPTVDTFYRSNIRQVTRELLLNLLEGPQAFSRHINHAFVASVLSIGYGISIPRDDKYYGKLLHEALETLEAIVVPGKYPVEVIPALQYLPTWMPGARFKKDIGDVREKVLKARWELYDKAKSLLDSEYAGDTMIVMMLRRAATLEGAAAADEEEQATGALIGTYLAGSDTTVASVRAFFLAMAINPDVQKKAQAELDRVVGRTRLPDFEDRESLPYVNAVVKELTRWNVVAPMGLPHAALEDDEYNGYFIPKRTIVIANVWAMSRDPVAYPDPEIFNPDRFLKDGELYAGALDPYSYIFGFGRRVCPGRHLADASLFLTCASTLHAFSISPPLDDNGKPVKLEARVETDRVIAHPKEFECIVEPRWAGVADLVRP</sequence>
<dbReference type="InterPro" id="IPR036396">
    <property type="entry name" value="Cyt_P450_sf"/>
</dbReference>
<dbReference type="PROSITE" id="PS00086">
    <property type="entry name" value="CYTOCHROME_P450"/>
    <property type="match status" value="1"/>
</dbReference>
<comment type="similarity">
    <text evidence="4 14">Belongs to the cytochrome P450 family.</text>
</comment>
<keyword evidence="5 13" id="KW-0349">Heme</keyword>
<accession>A0AA86MBT1</accession>
<dbReference type="PRINTS" id="PR00385">
    <property type="entry name" value="P450"/>
</dbReference>
<evidence type="ECO:0000256" key="9">
    <source>
        <dbReference type="ARBA" id="ARBA00023002"/>
    </source>
</evidence>
<evidence type="ECO:0000256" key="15">
    <source>
        <dbReference type="SAM" id="Phobius"/>
    </source>
</evidence>
<evidence type="ECO:0000256" key="14">
    <source>
        <dbReference type="RuleBase" id="RU000461"/>
    </source>
</evidence>
<dbReference type="GO" id="GO:0005506">
    <property type="term" value="F:iron ion binding"/>
    <property type="evidence" value="ECO:0007669"/>
    <property type="project" value="InterPro"/>
</dbReference>
<evidence type="ECO:0000256" key="6">
    <source>
        <dbReference type="ARBA" id="ARBA00022692"/>
    </source>
</evidence>
<protein>
    <submittedName>
        <fullName evidence="16">Cytochrome P450 monooxygenase</fullName>
    </submittedName>
</protein>
<comment type="pathway">
    <text evidence="3">Secondary metabolite biosynthesis.</text>
</comment>
<keyword evidence="7 13" id="KW-0479">Metal-binding</keyword>
<gene>
    <name evidence="16" type="primary">CYP5359AN4</name>
</gene>
<dbReference type="GO" id="GO:0016705">
    <property type="term" value="F:oxidoreductase activity, acting on paired donors, with incorporation or reduction of molecular oxygen"/>
    <property type="evidence" value="ECO:0007669"/>
    <property type="project" value="InterPro"/>
</dbReference>
<evidence type="ECO:0000256" key="3">
    <source>
        <dbReference type="ARBA" id="ARBA00005179"/>
    </source>
</evidence>
<dbReference type="SUPFAM" id="SSF48264">
    <property type="entry name" value="Cytochrome P450"/>
    <property type="match status" value="1"/>
</dbReference>
<dbReference type="Pfam" id="PF00067">
    <property type="entry name" value="p450"/>
    <property type="match status" value="1"/>
</dbReference>
<evidence type="ECO:0000256" key="5">
    <source>
        <dbReference type="ARBA" id="ARBA00022617"/>
    </source>
</evidence>
<keyword evidence="12 15" id="KW-0472">Membrane</keyword>
<comment type="cofactor">
    <cofactor evidence="1 13">
        <name>heme</name>
        <dbReference type="ChEBI" id="CHEBI:30413"/>
    </cofactor>
</comment>
<evidence type="ECO:0000256" key="8">
    <source>
        <dbReference type="ARBA" id="ARBA00022989"/>
    </source>
</evidence>
<evidence type="ECO:0000256" key="2">
    <source>
        <dbReference type="ARBA" id="ARBA00004167"/>
    </source>
</evidence>
<dbReference type="InterPro" id="IPR002401">
    <property type="entry name" value="Cyt_P450_E_grp-I"/>
</dbReference>
<dbReference type="AlphaFoldDB" id="A0AA86MBT1"/>
<dbReference type="InterPro" id="IPR017972">
    <property type="entry name" value="Cyt_P450_CS"/>
</dbReference>
<comment type="subcellular location">
    <subcellularLocation>
        <location evidence="2">Membrane</location>
        <topology evidence="2">Single-pass membrane protein</topology>
    </subcellularLocation>
</comment>
<evidence type="ECO:0000256" key="10">
    <source>
        <dbReference type="ARBA" id="ARBA00023004"/>
    </source>
</evidence>
<name>A0AA86MBT1_TRAVE</name>
<dbReference type="PRINTS" id="PR00463">
    <property type="entry name" value="EP450I"/>
</dbReference>
<proteinExistence type="evidence at transcript level"/>
<evidence type="ECO:0000256" key="7">
    <source>
        <dbReference type="ARBA" id="ARBA00022723"/>
    </source>
</evidence>
<keyword evidence="11 14" id="KW-0503">Monooxygenase</keyword>
<dbReference type="Gene3D" id="1.10.630.10">
    <property type="entry name" value="Cytochrome P450"/>
    <property type="match status" value="1"/>
</dbReference>
<evidence type="ECO:0000256" key="1">
    <source>
        <dbReference type="ARBA" id="ARBA00001971"/>
    </source>
</evidence>
<dbReference type="PANTHER" id="PTHR46300">
    <property type="entry name" value="P450, PUTATIVE (EUROFUNG)-RELATED-RELATED"/>
    <property type="match status" value="1"/>
</dbReference>
<evidence type="ECO:0000256" key="13">
    <source>
        <dbReference type="PIRSR" id="PIRSR602401-1"/>
    </source>
</evidence>
<organism evidence="16">
    <name type="scientific">Trametes versicolor</name>
    <name type="common">White-rot fungus</name>
    <name type="synonym">Coriolus versicolor</name>
    <dbReference type="NCBI Taxonomy" id="5325"/>
    <lineage>
        <taxon>Eukaryota</taxon>
        <taxon>Fungi</taxon>
        <taxon>Dikarya</taxon>
        <taxon>Basidiomycota</taxon>
        <taxon>Agaricomycotina</taxon>
        <taxon>Agaricomycetes</taxon>
        <taxon>Polyporales</taxon>
        <taxon>Polyporaceae</taxon>
        <taxon>Trametes</taxon>
    </lineage>
</organism>
<dbReference type="GO" id="GO:0016020">
    <property type="term" value="C:membrane"/>
    <property type="evidence" value="ECO:0007669"/>
    <property type="project" value="UniProtKB-SubCell"/>
</dbReference>
<reference evidence="16" key="1">
    <citation type="submission" date="2023-03" db="EMBL/GenBank/DDBJ databases">
        <title>cytochrome P450 monooxygenase from Trametes versicolor.</title>
        <authorList>
            <person name="Ichinose H."/>
        </authorList>
    </citation>
    <scope>NUCLEOTIDE SEQUENCE</scope>
    <source>
        <strain evidence="16">NBRC 30340</strain>
    </source>
</reference>
<feature type="transmembrane region" description="Helical" evidence="15">
    <location>
        <begin position="6"/>
        <end position="24"/>
    </location>
</feature>
<dbReference type="InterPro" id="IPR001128">
    <property type="entry name" value="Cyt_P450"/>
</dbReference>
<dbReference type="CDD" id="cd11065">
    <property type="entry name" value="CYP64-like"/>
    <property type="match status" value="1"/>
</dbReference>
<evidence type="ECO:0000256" key="11">
    <source>
        <dbReference type="ARBA" id="ARBA00023033"/>
    </source>
</evidence>